<dbReference type="AlphaFoldDB" id="A0A133KMM9"/>
<sequence length="39" mass="4811">MSIQYYSIDFLLLFTNYIVIITVFQCTTVYFIFLFMIER</sequence>
<comment type="caution">
    <text evidence="2">The sequence shown here is derived from an EMBL/GenBank/DDBJ whole genome shotgun (WGS) entry which is preliminary data.</text>
</comment>
<proteinExistence type="predicted"/>
<dbReference type="EMBL" id="LRPO01000038">
    <property type="protein sequence ID" value="KWZ80949.1"/>
    <property type="molecule type" value="Genomic_DNA"/>
</dbReference>
<evidence type="ECO:0000313" key="2">
    <source>
        <dbReference type="EMBL" id="KWZ80949.1"/>
    </source>
</evidence>
<keyword evidence="1" id="KW-0812">Transmembrane</keyword>
<dbReference type="Proteomes" id="UP000070092">
    <property type="component" value="Unassembled WGS sequence"/>
</dbReference>
<protein>
    <submittedName>
        <fullName evidence="2">Uncharacterized protein</fullName>
    </submittedName>
</protein>
<keyword evidence="1" id="KW-0472">Membrane</keyword>
<gene>
    <name evidence="2" type="ORF">HMPREF3196_01357</name>
</gene>
<feature type="transmembrane region" description="Helical" evidence="1">
    <location>
        <begin position="12"/>
        <end position="37"/>
    </location>
</feature>
<organism evidence="2 3">
    <name type="scientific">Bifidobacterium bifidum</name>
    <dbReference type="NCBI Taxonomy" id="1681"/>
    <lineage>
        <taxon>Bacteria</taxon>
        <taxon>Bacillati</taxon>
        <taxon>Actinomycetota</taxon>
        <taxon>Actinomycetes</taxon>
        <taxon>Bifidobacteriales</taxon>
        <taxon>Bifidobacteriaceae</taxon>
        <taxon>Bifidobacterium</taxon>
    </lineage>
</organism>
<reference evidence="2 3" key="1">
    <citation type="submission" date="2016-01" db="EMBL/GenBank/DDBJ databases">
        <authorList>
            <person name="Oliw E.H."/>
        </authorList>
    </citation>
    <scope>NUCLEOTIDE SEQUENCE [LARGE SCALE GENOMIC DNA]</scope>
    <source>
        <strain evidence="2 3">MJR8628B</strain>
    </source>
</reference>
<evidence type="ECO:0000313" key="3">
    <source>
        <dbReference type="Proteomes" id="UP000070092"/>
    </source>
</evidence>
<keyword evidence="1" id="KW-1133">Transmembrane helix</keyword>
<accession>A0A133KMM9</accession>
<dbReference type="PATRIC" id="fig|1681.53.peg.1335"/>
<name>A0A133KMM9_BIFBI</name>
<evidence type="ECO:0000256" key="1">
    <source>
        <dbReference type="SAM" id="Phobius"/>
    </source>
</evidence>